<evidence type="ECO:0000313" key="3">
    <source>
        <dbReference type="Proteomes" id="UP000321595"/>
    </source>
</evidence>
<dbReference type="PANTHER" id="PTHR41339">
    <property type="entry name" value="LIPL48"/>
    <property type="match status" value="1"/>
</dbReference>
<dbReference type="Proteomes" id="UP000321595">
    <property type="component" value="Chromosome"/>
</dbReference>
<dbReference type="PANTHER" id="PTHR41339:SF1">
    <property type="entry name" value="SECRETED PROTEIN"/>
    <property type="match status" value="1"/>
</dbReference>
<dbReference type="OrthoDB" id="237393at2"/>
<name>A0A5B8XQ31_9DELT</name>
<dbReference type="EMBL" id="CP042467">
    <property type="protein sequence ID" value="QED27710.1"/>
    <property type="molecule type" value="Genomic_DNA"/>
</dbReference>
<sequence length="447" mass="48306">MRHNLFVSISLLVLSQSACTLLVDFNECESDADCSATGACIDAICQEAPRVNITDHIVEDTTWTANRVYVLENMTFIVPPATLTIEPGTTILGRRRTGLVSLAGAKLVAEGERDRPIVFTSDKPKGQRLAGDWAGMAMVGRARVNRDPFNLRIVTDVFDTAVGGEDDTWNCGTLKYVRIEFGGAEVDGQKALKGLTLAGCGSETKVEYVQTHFSDDDGVGVFGGTVDLRYIVSTRARDDAFDFDTGWRGTAQFLAVQQDILGIEAIEIENLSEEPTAEPQTNAQIYNFTLIGANREGDRQLGIYYKLGGLGTVSHGLVTGYKTTGFHVEGPESAQHATDGNINLRNTLFYNVGERGTGYFELVDQNEGGFTDYSVFEDAALGNVFGVDPGLPDPFNLSDPSWIPSSSGTTGVDAPPAPFDPTAVYRGAFSPSSNTPWTEGWTSYPLN</sequence>
<organism evidence="2 3">
    <name type="scientific">Microvenator marinus</name>
    <dbReference type="NCBI Taxonomy" id="2600177"/>
    <lineage>
        <taxon>Bacteria</taxon>
        <taxon>Deltaproteobacteria</taxon>
        <taxon>Bradymonadales</taxon>
        <taxon>Microvenatoraceae</taxon>
        <taxon>Microvenator</taxon>
    </lineage>
</organism>
<reference evidence="2 3" key="1">
    <citation type="submission" date="2019-08" db="EMBL/GenBank/DDBJ databases">
        <authorList>
            <person name="Liang Q."/>
        </authorList>
    </citation>
    <scope>NUCLEOTIDE SEQUENCE [LARGE SCALE GENOMIC DNA]</scope>
    <source>
        <strain evidence="2 3">V1718</strain>
    </source>
</reference>
<evidence type="ECO:0000256" key="1">
    <source>
        <dbReference type="SAM" id="SignalP"/>
    </source>
</evidence>
<dbReference type="RefSeq" id="WP_146959490.1">
    <property type="nucleotide sequence ID" value="NZ_CP042467.1"/>
</dbReference>
<dbReference type="AlphaFoldDB" id="A0A5B8XQ31"/>
<accession>A0A5B8XQ31</accession>
<dbReference type="KEGG" id="bbae:FRD01_10785"/>
<protein>
    <submittedName>
        <fullName evidence="2">Uncharacterized protein</fullName>
    </submittedName>
</protein>
<feature type="signal peptide" evidence="1">
    <location>
        <begin position="1"/>
        <end position="20"/>
    </location>
</feature>
<keyword evidence="1" id="KW-0732">Signal</keyword>
<evidence type="ECO:0000313" key="2">
    <source>
        <dbReference type="EMBL" id="QED27710.1"/>
    </source>
</evidence>
<proteinExistence type="predicted"/>
<keyword evidence="3" id="KW-1185">Reference proteome</keyword>
<gene>
    <name evidence="2" type="ORF">FRD01_10785</name>
</gene>
<feature type="chain" id="PRO_5022949320" evidence="1">
    <location>
        <begin position="21"/>
        <end position="447"/>
    </location>
</feature>